<dbReference type="AlphaFoldDB" id="I4E897"/>
<proteinExistence type="predicted"/>
<accession>I4E897</accession>
<name>I4E897_NEIME</name>
<evidence type="ECO:0000313" key="1">
    <source>
        <dbReference type="EMBL" id="CCA45566.1"/>
    </source>
</evidence>
<organism evidence="1">
    <name type="scientific">Neisseria meningitidis alpha522</name>
    <dbReference type="NCBI Taxonomy" id="996307"/>
    <lineage>
        <taxon>Bacteria</taxon>
        <taxon>Pseudomonadati</taxon>
        <taxon>Pseudomonadota</taxon>
        <taxon>Betaproteobacteria</taxon>
        <taxon>Neisseriales</taxon>
        <taxon>Neisseriaceae</taxon>
        <taxon>Neisseria</taxon>
    </lineage>
</organism>
<dbReference type="EMBL" id="FR845717">
    <property type="protein sequence ID" value="CCA45566.1"/>
    <property type="molecule type" value="Genomic_DNA"/>
</dbReference>
<gene>
    <name evidence="1" type="ORF">NMALPHA522_2025</name>
</gene>
<protein>
    <submittedName>
        <fullName evidence="1">Uncharacterized protein</fullName>
    </submittedName>
</protein>
<reference evidence="1" key="1">
    <citation type="submission" date="2011-03" db="EMBL/GenBank/DDBJ databases">
        <title>Draft genome of Neisseria meningitidis strain alpha522.</title>
        <authorList>
            <person name="Schoen C."/>
            <person name="Blom J."/>
        </authorList>
    </citation>
    <scope>NUCLEOTIDE SEQUENCE</scope>
    <source>
        <strain evidence="1">Alpha522</strain>
    </source>
</reference>
<sequence>MLIHYIFKTWKNKKHDQTVVLFQTKQVYFLCERI</sequence>